<evidence type="ECO:0000256" key="1">
    <source>
        <dbReference type="SAM" id="Phobius"/>
    </source>
</evidence>
<evidence type="ECO:0000313" key="2">
    <source>
        <dbReference type="EMBL" id="MCP0886945.1"/>
    </source>
</evidence>
<feature type="transmembrane region" description="Helical" evidence="1">
    <location>
        <begin position="50"/>
        <end position="67"/>
    </location>
</feature>
<dbReference type="RefSeq" id="WP_253360416.1">
    <property type="nucleotide sequence ID" value="NZ_JAIULA010000010.1"/>
</dbReference>
<comment type="caution">
    <text evidence="2">The sequence shown here is derived from an EMBL/GenBank/DDBJ whole genome shotgun (WGS) entry which is preliminary data.</text>
</comment>
<feature type="transmembrane region" description="Helical" evidence="1">
    <location>
        <begin position="20"/>
        <end position="38"/>
    </location>
</feature>
<dbReference type="EMBL" id="JAIULA010000010">
    <property type="protein sequence ID" value="MCP0886945.1"/>
    <property type="molecule type" value="Genomic_DNA"/>
</dbReference>
<sequence>MTRKIKKWWNKETRNSDVLILNITIIFMGIVLPQTSIWFSKIEWGSVADWVSGLGAIGAIFAVIWQVNKQKNIERALNIINKRPRFSLTTTTSPNNETIVFAKEKNLEGSGYSLNLKKKNSEDAYICIQNISNNVIYNFDLILNYKCGKDKTDFEHWNFKGVYPNQIVTFLPSYWFEDENDSCKIKKIIIRFYSPASEIGYFEVSNRKVNEKGRYNFDEGKYYFLEDAIKEIGEFSKDEMIEDNYELCQLYKEYKNGDKYATLSSTFKELKEMNESL</sequence>
<keyword evidence="1" id="KW-0812">Transmembrane</keyword>
<accession>A0A9X2FKF4</accession>
<protein>
    <submittedName>
        <fullName evidence="2">Uncharacterized protein</fullName>
    </submittedName>
</protein>
<keyword evidence="3" id="KW-1185">Reference proteome</keyword>
<name>A0A9X2FKF4_9LACO</name>
<dbReference type="AlphaFoldDB" id="A0A9X2FKF4"/>
<organism evidence="2 3">
    <name type="scientific">Ligilactobacillus ubinensis</name>
    <dbReference type="NCBI Taxonomy" id="2876789"/>
    <lineage>
        <taxon>Bacteria</taxon>
        <taxon>Bacillati</taxon>
        <taxon>Bacillota</taxon>
        <taxon>Bacilli</taxon>
        <taxon>Lactobacillales</taxon>
        <taxon>Lactobacillaceae</taxon>
        <taxon>Ligilactobacillus</taxon>
    </lineage>
</organism>
<keyword evidence="1" id="KW-1133">Transmembrane helix</keyword>
<gene>
    <name evidence="2" type="ORF">LB941_06310</name>
</gene>
<keyword evidence="1" id="KW-0472">Membrane</keyword>
<proteinExistence type="predicted"/>
<evidence type="ECO:0000313" key="3">
    <source>
        <dbReference type="Proteomes" id="UP001139006"/>
    </source>
</evidence>
<reference evidence="2 3" key="1">
    <citation type="journal article" date="2023" name="Int. J. Syst. Evol. Microbiol.">
        <title>Ligilactobacillus ubinensis sp. nov., a novel species isolated from the wild ferment of a durian fruit (Durio zibethinus).</title>
        <authorList>
            <person name="Heng Y.C."/>
            <person name="Menon N."/>
            <person name="Chen B."/>
            <person name="Loo B.Z.L."/>
            <person name="Wong G.W.J."/>
            <person name="Lim A.C.H."/>
            <person name="Silvaraju S."/>
            <person name="Kittelmann S."/>
        </authorList>
    </citation>
    <scope>NUCLEOTIDE SEQUENCE [LARGE SCALE GENOMIC DNA]</scope>
    <source>
        <strain evidence="2 3">WILCCON 0076</strain>
    </source>
</reference>
<dbReference type="Proteomes" id="UP001139006">
    <property type="component" value="Unassembled WGS sequence"/>
</dbReference>